<accession>A0A6D2KAG8</accession>
<name>A0A6D2KAG8_9BRAS</name>
<sequence length="100" mass="11474">MHKRYIKDAASKELVGDKRKDPRAQAPSSKSSQLTMTLFPTKFENRKIEYKIKYKGRTRPFSRARALITSEQYMDRTKLKELLSSFLTIILDGGTSSTNA</sequence>
<evidence type="ECO:0000256" key="1">
    <source>
        <dbReference type="SAM" id="MobiDB-lite"/>
    </source>
</evidence>
<gene>
    <name evidence="2" type="ORF">MERR_LOCUS37275</name>
</gene>
<proteinExistence type="predicted"/>
<dbReference type="EMBL" id="CACVBM020001436">
    <property type="protein sequence ID" value="CAA7050040.1"/>
    <property type="molecule type" value="Genomic_DNA"/>
</dbReference>
<organism evidence="2 3">
    <name type="scientific">Microthlaspi erraticum</name>
    <dbReference type="NCBI Taxonomy" id="1685480"/>
    <lineage>
        <taxon>Eukaryota</taxon>
        <taxon>Viridiplantae</taxon>
        <taxon>Streptophyta</taxon>
        <taxon>Embryophyta</taxon>
        <taxon>Tracheophyta</taxon>
        <taxon>Spermatophyta</taxon>
        <taxon>Magnoliopsida</taxon>
        <taxon>eudicotyledons</taxon>
        <taxon>Gunneridae</taxon>
        <taxon>Pentapetalae</taxon>
        <taxon>rosids</taxon>
        <taxon>malvids</taxon>
        <taxon>Brassicales</taxon>
        <taxon>Brassicaceae</taxon>
        <taxon>Coluteocarpeae</taxon>
        <taxon>Microthlaspi</taxon>
    </lineage>
</organism>
<evidence type="ECO:0000313" key="2">
    <source>
        <dbReference type="EMBL" id="CAA7050040.1"/>
    </source>
</evidence>
<dbReference type="Proteomes" id="UP000467841">
    <property type="component" value="Unassembled WGS sequence"/>
</dbReference>
<feature type="region of interest" description="Disordered" evidence="1">
    <location>
        <begin position="1"/>
        <end position="32"/>
    </location>
</feature>
<evidence type="ECO:0000313" key="3">
    <source>
        <dbReference type="Proteomes" id="UP000467841"/>
    </source>
</evidence>
<keyword evidence="3" id="KW-1185">Reference proteome</keyword>
<protein>
    <submittedName>
        <fullName evidence="2">Uncharacterized protein</fullName>
    </submittedName>
</protein>
<comment type="caution">
    <text evidence="2">The sequence shown here is derived from an EMBL/GenBank/DDBJ whole genome shotgun (WGS) entry which is preliminary data.</text>
</comment>
<feature type="compositionally biased region" description="Basic and acidic residues" evidence="1">
    <location>
        <begin position="1"/>
        <end position="23"/>
    </location>
</feature>
<reference evidence="2" key="1">
    <citation type="submission" date="2020-01" db="EMBL/GenBank/DDBJ databases">
        <authorList>
            <person name="Mishra B."/>
        </authorList>
    </citation>
    <scope>NUCLEOTIDE SEQUENCE [LARGE SCALE GENOMIC DNA]</scope>
</reference>
<dbReference type="AlphaFoldDB" id="A0A6D2KAG8"/>